<keyword evidence="3" id="KW-1185">Reference proteome</keyword>
<dbReference type="AlphaFoldDB" id="A0AAD8Y8F5"/>
<evidence type="ECO:0000256" key="1">
    <source>
        <dbReference type="SAM" id="MobiDB-lite"/>
    </source>
</evidence>
<accession>A0AAD8Y8F5</accession>
<proteinExistence type="predicted"/>
<reference evidence="2" key="1">
    <citation type="submission" date="2023-06" db="EMBL/GenBank/DDBJ databases">
        <title>Survivors Of The Sea: Transcriptome response of Skeletonema marinoi to long-term dormancy.</title>
        <authorList>
            <person name="Pinder M.I.M."/>
            <person name="Kourtchenko O."/>
            <person name="Robertson E.K."/>
            <person name="Larsson T."/>
            <person name="Maumus F."/>
            <person name="Osuna-Cruz C.M."/>
            <person name="Vancaester E."/>
            <person name="Stenow R."/>
            <person name="Vandepoele K."/>
            <person name="Ploug H."/>
            <person name="Bruchert V."/>
            <person name="Godhe A."/>
            <person name="Topel M."/>
        </authorList>
    </citation>
    <scope>NUCLEOTIDE SEQUENCE</scope>
    <source>
        <strain evidence="2">R05AC</strain>
    </source>
</reference>
<evidence type="ECO:0000313" key="2">
    <source>
        <dbReference type="EMBL" id="KAK1740935.1"/>
    </source>
</evidence>
<evidence type="ECO:0000313" key="3">
    <source>
        <dbReference type="Proteomes" id="UP001224775"/>
    </source>
</evidence>
<dbReference type="Proteomes" id="UP001224775">
    <property type="component" value="Unassembled WGS sequence"/>
</dbReference>
<feature type="region of interest" description="Disordered" evidence="1">
    <location>
        <begin position="1"/>
        <end position="23"/>
    </location>
</feature>
<name>A0AAD8Y8F5_9STRA</name>
<comment type="caution">
    <text evidence="2">The sequence shown here is derived from an EMBL/GenBank/DDBJ whole genome shotgun (WGS) entry which is preliminary data.</text>
</comment>
<gene>
    <name evidence="2" type="ORF">QTG54_008187</name>
</gene>
<organism evidence="2 3">
    <name type="scientific">Skeletonema marinoi</name>
    <dbReference type="NCBI Taxonomy" id="267567"/>
    <lineage>
        <taxon>Eukaryota</taxon>
        <taxon>Sar</taxon>
        <taxon>Stramenopiles</taxon>
        <taxon>Ochrophyta</taxon>
        <taxon>Bacillariophyta</taxon>
        <taxon>Coscinodiscophyceae</taxon>
        <taxon>Thalassiosirophycidae</taxon>
        <taxon>Thalassiosirales</taxon>
        <taxon>Skeletonemataceae</taxon>
        <taxon>Skeletonema</taxon>
        <taxon>Skeletonema marinoi-dohrnii complex</taxon>
    </lineage>
</organism>
<sequence length="254" mass="28125">MMEEAPPNIKRRRISAADGSPQDISSLTDLPSGILAHAASFLAAPSRALFAVALNENSAASPNERSSAIVVGSQWDVLDFGEIEKDLADEMTDDTIDKVLLCIDAVNNVKRLKLANCFSITGAGLEPLRGSTIIEQIDLSLVGEHENPDISLFPPIFCDRVLPILDSIIEMEGCALKHIQFPYLWRCVPSTESDFHAFCRRYNQMWRDREEIRCLGCNSRLPAGGNQWIETGTYRYGTQRHTCYDCLSTTVTAA</sequence>
<protein>
    <submittedName>
        <fullName evidence="2">Uncharacterized protein</fullName>
    </submittedName>
</protein>
<dbReference type="EMBL" id="JATAAI010000014">
    <property type="protein sequence ID" value="KAK1740935.1"/>
    <property type="molecule type" value="Genomic_DNA"/>
</dbReference>